<dbReference type="PANTHER" id="PTHR34222:SF99">
    <property type="entry name" value="PROTEIN, PUTATIVE-RELATED"/>
    <property type="match status" value="1"/>
</dbReference>
<gene>
    <name evidence="4" type="ORF">KK1_013301</name>
</gene>
<dbReference type="InterPro" id="IPR054722">
    <property type="entry name" value="PolX-like_BBD"/>
</dbReference>
<dbReference type="AlphaFoldDB" id="A0A151TIU7"/>
<feature type="compositionally biased region" description="Basic and acidic residues" evidence="1">
    <location>
        <begin position="122"/>
        <end position="131"/>
    </location>
</feature>
<dbReference type="GO" id="GO:0003676">
    <property type="term" value="F:nucleic acid binding"/>
    <property type="evidence" value="ECO:0007669"/>
    <property type="project" value="InterPro"/>
</dbReference>
<proteinExistence type="predicted"/>
<feature type="domain" description="Retrovirus-related Pol polyprotein from transposon TNT 1-94-like beta-barrel" evidence="3">
    <location>
        <begin position="158"/>
        <end position="231"/>
    </location>
</feature>
<sequence length="341" mass="38415">MGLNDSFGGVRSQILLMDHLPTLNRVFSILLQQERQHQHEVVNDSKVFANAVENKKSFGRGRGSNFKNGGRGNGKMCTYCGKSGHTVETCYKKHGYPPSFGNNSSYVNNFVMDDNEGSTDNHSMKDHDESRSMTFSKDPSGINHYVLSTTTQNLHKSWILDTGATDHICSSLHWFTTYTRIDPIPVRLPNGSSVMANFSGTIKLTKSLKIDHVLFIPQFTFNLVSVSKLTANLGCTLIFESKSCIIQERKLKMISLAEEFEGLYYLKVDQGCSITTNSIVAVHSLVASTLPNSILWHLRLGHLSYDRMTILHKQYDLFQCLNMLLVTFVTHHGRKDSLQHF</sequence>
<dbReference type="PANTHER" id="PTHR34222">
    <property type="entry name" value="GAG_PRE-INTEGRS DOMAIN-CONTAINING PROTEIN"/>
    <property type="match status" value="1"/>
</dbReference>
<dbReference type="Pfam" id="PF13976">
    <property type="entry name" value="gag_pre-integrs"/>
    <property type="match status" value="1"/>
</dbReference>
<protein>
    <submittedName>
        <fullName evidence="4">Uncharacterized protein</fullName>
    </submittedName>
</protein>
<reference evidence="4 5" key="1">
    <citation type="journal article" date="2012" name="Nat. Biotechnol.">
        <title>Draft genome sequence of pigeonpea (Cajanus cajan), an orphan legume crop of resource-poor farmers.</title>
        <authorList>
            <person name="Varshney R.K."/>
            <person name="Chen W."/>
            <person name="Li Y."/>
            <person name="Bharti A.K."/>
            <person name="Saxena R.K."/>
            <person name="Schlueter J.A."/>
            <person name="Donoghue M.T."/>
            <person name="Azam S."/>
            <person name="Fan G."/>
            <person name="Whaley A.M."/>
            <person name="Farmer A.D."/>
            <person name="Sheridan J."/>
            <person name="Iwata A."/>
            <person name="Tuteja R."/>
            <person name="Penmetsa R.V."/>
            <person name="Wu W."/>
            <person name="Upadhyaya H.D."/>
            <person name="Yang S.P."/>
            <person name="Shah T."/>
            <person name="Saxena K.B."/>
            <person name="Michael T."/>
            <person name="McCombie W.R."/>
            <person name="Yang B."/>
            <person name="Zhang G."/>
            <person name="Yang H."/>
            <person name="Wang J."/>
            <person name="Spillane C."/>
            <person name="Cook D.R."/>
            <person name="May G.D."/>
            <person name="Xu X."/>
            <person name="Jackson S.A."/>
        </authorList>
    </citation>
    <scope>NUCLEOTIDE SEQUENCE [LARGE SCALE GENOMIC DNA]</scope>
    <source>
        <strain evidence="5">cv. Asha</strain>
    </source>
</reference>
<evidence type="ECO:0000256" key="1">
    <source>
        <dbReference type="SAM" id="MobiDB-lite"/>
    </source>
</evidence>
<accession>A0A151TIU7</accession>
<dbReference type="InterPro" id="IPR036875">
    <property type="entry name" value="Znf_CCHC_sf"/>
</dbReference>
<dbReference type="Proteomes" id="UP000075243">
    <property type="component" value="Chromosome 6"/>
</dbReference>
<dbReference type="EMBL" id="CM003608">
    <property type="protein sequence ID" value="KYP66985.1"/>
    <property type="molecule type" value="Genomic_DNA"/>
</dbReference>
<dbReference type="SUPFAM" id="SSF57756">
    <property type="entry name" value="Retrovirus zinc finger-like domains"/>
    <property type="match status" value="1"/>
</dbReference>
<keyword evidence="5" id="KW-1185">Reference proteome</keyword>
<dbReference type="Pfam" id="PF22936">
    <property type="entry name" value="Pol_BBD"/>
    <property type="match status" value="1"/>
</dbReference>
<dbReference type="OMA" id="IFESKSC"/>
<name>A0A151TIU7_CAJCA</name>
<feature type="region of interest" description="Disordered" evidence="1">
    <location>
        <begin position="115"/>
        <end position="135"/>
    </location>
</feature>
<evidence type="ECO:0000259" key="2">
    <source>
        <dbReference type="Pfam" id="PF13976"/>
    </source>
</evidence>
<evidence type="ECO:0000259" key="3">
    <source>
        <dbReference type="Pfam" id="PF22936"/>
    </source>
</evidence>
<evidence type="ECO:0000313" key="5">
    <source>
        <dbReference type="Proteomes" id="UP000075243"/>
    </source>
</evidence>
<dbReference type="Gramene" id="C.cajan_12904.t">
    <property type="protein sequence ID" value="C.cajan_12904.t"/>
    <property type="gene ID" value="C.cajan_12904"/>
</dbReference>
<dbReference type="GO" id="GO:0008270">
    <property type="term" value="F:zinc ion binding"/>
    <property type="evidence" value="ECO:0007669"/>
    <property type="project" value="InterPro"/>
</dbReference>
<dbReference type="InterPro" id="IPR025724">
    <property type="entry name" value="GAG-pre-integrase_dom"/>
</dbReference>
<organism evidence="4 5">
    <name type="scientific">Cajanus cajan</name>
    <name type="common">Pigeon pea</name>
    <name type="synonym">Cajanus indicus</name>
    <dbReference type="NCBI Taxonomy" id="3821"/>
    <lineage>
        <taxon>Eukaryota</taxon>
        <taxon>Viridiplantae</taxon>
        <taxon>Streptophyta</taxon>
        <taxon>Embryophyta</taxon>
        <taxon>Tracheophyta</taxon>
        <taxon>Spermatophyta</taxon>
        <taxon>Magnoliopsida</taxon>
        <taxon>eudicotyledons</taxon>
        <taxon>Gunneridae</taxon>
        <taxon>Pentapetalae</taxon>
        <taxon>rosids</taxon>
        <taxon>fabids</taxon>
        <taxon>Fabales</taxon>
        <taxon>Fabaceae</taxon>
        <taxon>Papilionoideae</taxon>
        <taxon>50 kb inversion clade</taxon>
        <taxon>NPAAA clade</taxon>
        <taxon>indigoferoid/millettioid clade</taxon>
        <taxon>Phaseoleae</taxon>
        <taxon>Cajanus</taxon>
    </lineage>
</organism>
<feature type="domain" description="GAG-pre-integrase" evidence="2">
    <location>
        <begin position="262"/>
        <end position="314"/>
    </location>
</feature>
<evidence type="ECO:0000313" key="4">
    <source>
        <dbReference type="EMBL" id="KYP66985.1"/>
    </source>
</evidence>